<accession>A0AAD6L4J3</accession>
<reference evidence="2 3" key="1">
    <citation type="journal article" date="2023" name="Int. J. Mol. Sci.">
        <title>De Novo Assembly and Annotation of 11 Diverse Shrub Willow (Salix) Genomes Reveals Novel Gene Organization in Sex-Linked Regions.</title>
        <authorList>
            <person name="Hyden B."/>
            <person name="Feng K."/>
            <person name="Yates T.B."/>
            <person name="Jawdy S."/>
            <person name="Cereghino C."/>
            <person name="Smart L.B."/>
            <person name="Muchero W."/>
        </authorList>
    </citation>
    <scope>NUCLEOTIDE SEQUENCE [LARGE SCALE GENOMIC DNA]</scope>
    <source>
        <tissue evidence="2">Shoot tip</tissue>
    </source>
</reference>
<evidence type="ECO:0000313" key="2">
    <source>
        <dbReference type="EMBL" id="KAJ6435050.1"/>
    </source>
</evidence>
<evidence type="ECO:0000256" key="1">
    <source>
        <dbReference type="SAM" id="MobiDB-lite"/>
    </source>
</evidence>
<proteinExistence type="predicted"/>
<sequence>MAASLAQQESAERGTRTTRTDIGNHNGYDNDTVKSPAPAPSASNTDLPVKAASPVENLERIPAAFMFTDVFLLHLGILWNRSAKG</sequence>
<dbReference type="AlphaFoldDB" id="A0AAD6L4J3"/>
<feature type="compositionally biased region" description="Polar residues" evidence="1">
    <location>
        <begin position="20"/>
        <end position="29"/>
    </location>
</feature>
<gene>
    <name evidence="2" type="ORF">OIU84_000311</name>
</gene>
<name>A0AAD6L4J3_9ROSI</name>
<dbReference type="EMBL" id="JAPFFJ010000001">
    <property type="protein sequence ID" value="KAJ6435050.1"/>
    <property type="molecule type" value="Genomic_DNA"/>
</dbReference>
<dbReference type="Proteomes" id="UP001162972">
    <property type="component" value="Chromosome 18"/>
</dbReference>
<feature type="region of interest" description="Disordered" evidence="1">
    <location>
        <begin position="1"/>
        <end position="48"/>
    </location>
</feature>
<protein>
    <submittedName>
        <fullName evidence="2">Uncharacterized protein</fullName>
    </submittedName>
</protein>
<organism evidence="2 3">
    <name type="scientific">Salix udensis</name>
    <dbReference type="NCBI Taxonomy" id="889485"/>
    <lineage>
        <taxon>Eukaryota</taxon>
        <taxon>Viridiplantae</taxon>
        <taxon>Streptophyta</taxon>
        <taxon>Embryophyta</taxon>
        <taxon>Tracheophyta</taxon>
        <taxon>Spermatophyta</taxon>
        <taxon>Magnoliopsida</taxon>
        <taxon>eudicotyledons</taxon>
        <taxon>Gunneridae</taxon>
        <taxon>Pentapetalae</taxon>
        <taxon>rosids</taxon>
        <taxon>fabids</taxon>
        <taxon>Malpighiales</taxon>
        <taxon>Salicaceae</taxon>
        <taxon>Saliceae</taxon>
        <taxon>Salix</taxon>
    </lineage>
</organism>
<keyword evidence="3" id="KW-1185">Reference proteome</keyword>
<feature type="compositionally biased region" description="Basic and acidic residues" evidence="1">
    <location>
        <begin position="10"/>
        <end position="19"/>
    </location>
</feature>
<evidence type="ECO:0000313" key="3">
    <source>
        <dbReference type="Proteomes" id="UP001162972"/>
    </source>
</evidence>
<comment type="caution">
    <text evidence="2">The sequence shown here is derived from an EMBL/GenBank/DDBJ whole genome shotgun (WGS) entry which is preliminary data.</text>
</comment>